<proteinExistence type="predicted"/>
<dbReference type="Proteomes" id="UP000789572">
    <property type="component" value="Unassembled WGS sequence"/>
</dbReference>
<dbReference type="AlphaFoldDB" id="A0A9N9GV91"/>
<keyword evidence="2" id="KW-1185">Reference proteome</keyword>
<dbReference type="EMBL" id="CAJVPJ010003210">
    <property type="protein sequence ID" value="CAG8636779.1"/>
    <property type="molecule type" value="Genomic_DNA"/>
</dbReference>
<gene>
    <name evidence="1" type="ORF">POCULU_LOCUS9202</name>
</gene>
<protein>
    <submittedName>
        <fullName evidence="1">10292_t:CDS:1</fullName>
    </submittedName>
</protein>
<evidence type="ECO:0000313" key="1">
    <source>
        <dbReference type="EMBL" id="CAG8636779.1"/>
    </source>
</evidence>
<evidence type="ECO:0000313" key="2">
    <source>
        <dbReference type="Proteomes" id="UP000789572"/>
    </source>
</evidence>
<comment type="caution">
    <text evidence="1">The sequence shown here is derived from an EMBL/GenBank/DDBJ whole genome shotgun (WGS) entry which is preliminary data.</text>
</comment>
<sequence length="61" mass="6957">VVVQLLMDYNEIYLDYAGTMSFEDLRPFTRQELEKYPTSAPHQTGFGNAKRIWLGRGASAC</sequence>
<organism evidence="1 2">
    <name type="scientific">Paraglomus occultum</name>
    <dbReference type="NCBI Taxonomy" id="144539"/>
    <lineage>
        <taxon>Eukaryota</taxon>
        <taxon>Fungi</taxon>
        <taxon>Fungi incertae sedis</taxon>
        <taxon>Mucoromycota</taxon>
        <taxon>Glomeromycotina</taxon>
        <taxon>Glomeromycetes</taxon>
        <taxon>Paraglomerales</taxon>
        <taxon>Paraglomeraceae</taxon>
        <taxon>Paraglomus</taxon>
    </lineage>
</organism>
<reference evidence="1" key="1">
    <citation type="submission" date="2021-06" db="EMBL/GenBank/DDBJ databases">
        <authorList>
            <person name="Kallberg Y."/>
            <person name="Tangrot J."/>
            <person name="Rosling A."/>
        </authorList>
    </citation>
    <scope>NUCLEOTIDE SEQUENCE</scope>
    <source>
        <strain evidence="1">IA702</strain>
    </source>
</reference>
<accession>A0A9N9GV91</accession>
<name>A0A9N9GV91_9GLOM</name>
<feature type="non-terminal residue" evidence="1">
    <location>
        <position position="1"/>
    </location>
</feature>